<sequence>MKIIDGGLKNDPKKVYDYSLLLAEKLRSTGEEIKAERILKLLSSQIAFQDNQIIGSARYSKQARQLPFDQESKLEIADYYEPYQIENKPLILSKSNQQQIDDFTKSYVYSDKLASHGLDVATTLLLFGPPGCGKTKTAFYVAQTLSLPLVIARLDTLISSYLGSTSKNIRLLFEYASQTPCILFLDEFDAVAKLRDDQHEMGELKRVVNSLLQNIDNLGDKCILIGATNHDKLLDKAIWRRFATRVHIKLPTEDMIKTVLKQYSADLNVFFEGKQIDLLAELFVGQSISDIEQITKKGIRKSIIEDREMQLADIVESYFSFIQMDFEVGDIDESRRGKIKYLMEKLNKPSRRTIGELLRCHHNTVSSDMEKIQTNER</sequence>
<dbReference type="Gene3D" id="1.10.8.60">
    <property type="match status" value="1"/>
</dbReference>
<feature type="domain" description="AAA+ ATPase" evidence="4">
    <location>
        <begin position="120"/>
        <end position="252"/>
    </location>
</feature>
<dbReference type="SUPFAM" id="SSF52540">
    <property type="entry name" value="P-loop containing nucleoside triphosphate hydrolases"/>
    <property type="match status" value="1"/>
</dbReference>
<dbReference type="Proteomes" id="UP000034189">
    <property type="component" value="Chromosome"/>
</dbReference>
<dbReference type="HOGENOM" id="CLU_000688_25_1_9"/>
<dbReference type="InterPro" id="IPR003959">
    <property type="entry name" value="ATPase_AAA_core"/>
</dbReference>
<dbReference type="Gene3D" id="3.40.50.300">
    <property type="entry name" value="P-loop containing nucleotide triphosphate hydrolases"/>
    <property type="match status" value="1"/>
</dbReference>
<keyword evidence="3" id="KW-0067">ATP-binding</keyword>
<evidence type="ECO:0000256" key="2">
    <source>
        <dbReference type="ARBA" id="ARBA00022741"/>
    </source>
</evidence>
<keyword evidence="2" id="KW-0547">Nucleotide-binding</keyword>
<dbReference type="SMART" id="SM00382">
    <property type="entry name" value="AAA"/>
    <property type="match status" value="1"/>
</dbReference>
<dbReference type="GO" id="GO:0016887">
    <property type="term" value="F:ATP hydrolysis activity"/>
    <property type="evidence" value="ECO:0007669"/>
    <property type="project" value="InterPro"/>
</dbReference>
<evidence type="ECO:0000256" key="1">
    <source>
        <dbReference type="ARBA" id="ARBA00006914"/>
    </source>
</evidence>
<evidence type="ECO:0000259" key="4">
    <source>
        <dbReference type="SMART" id="SM00382"/>
    </source>
</evidence>
<evidence type="ECO:0000313" key="5">
    <source>
        <dbReference type="EMBL" id="AKG37844.1"/>
    </source>
</evidence>
<dbReference type="AlphaFoldDB" id="A0A0F7FGP3"/>
<dbReference type="Pfam" id="PF00004">
    <property type="entry name" value="AAA"/>
    <property type="match status" value="1"/>
</dbReference>
<dbReference type="CDD" id="cd19481">
    <property type="entry name" value="RecA-like_protease"/>
    <property type="match status" value="1"/>
</dbReference>
<dbReference type="InterPro" id="IPR027417">
    <property type="entry name" value="P-loop_NTPase"/>
</dbReference>
<accession>A0A0F7FGP3</accession>
<reference evidence="5 6" key="1">
    <citation type="submission" date="2015-03" db="EMBL/GenBank/DDBJ databases">
        <authorList>
            <person name="Abdul Halim M."/>
        </authorList>
    </citation>
    <scope>NUCLEOTIDE SEQUENCE [LARGE SCALE GENOMIC DNA]</scope>
    <source>
        <strain evidence="5 6">ATCC 35681</strain>
    </source>
</reference>
<dbReference type="PANTHER" id="PTHR23073">
    <property type="entry name" value="26S PROTEASOME REGULATORY SUBUNIT"/>
    <property type="match status" value="1"/>
</dbReference>
<reference evidence="5 6" key="2">
    <citation type="journal article" date="2016" name="Genome Announc.">
        <title>Genome Sequence of a Gram-Positive Diazotroph, Paenibacillus durus Type Strain ATCC 35681.</title>
        <authorList>
            <person name="Halim M.A."/>
            <person name="Rahman A.Y."/>
            <person name="Sim K.S."/>
            <person name="Yam H.C."/>
            <person name="Rahim A.A."/>
            <person name="Ghazali A.H."/>
            <person name="Najimudin N."/>
        </authorList>
    </citation>
    <scope>NUCLEOTIDE SEQUENCE [LARGE SCALE GENOMIC DNA]</scope>
    <source>
        <strain evidence="5 6">ATCC 35681</strain>
    </source>
</reference>
<protein>
    <recommendedName>
        <fullName evidence="4">AAA+ ATPase domain-containing protein</fullName>
    </recommendedName>
</protein>
<dbReference type="PATRIC" id="fig|1333534.5.peg.4097"/>
<comment type="similarity">
    <text evidence="1">Belongs to the AAA ATPase family.</text>
</comment>
<evidence type="ECO:0000256" key="3">
    <source>
        <dbReference type="ARBA" id="ARBA00022840"/>
    </source>
</evidence>
<gene>
    <name evidence="5" type="ORF">VK70_18560</name>
</gene>
<organism evidence="5 6">
    <name type="scientific">Paenibacillus durus ATCC 35681</name>
    <dbReference type="NCBI Taxonomy" id="1333534"/>
    <lineage>
        <taxon>Bacteria</taxon>
        <taxon>Bacillati</taxon>
        <taxon>Bacillota</taxon>
        <taxon>Bacilli</taxon>
        <taxon>Bacillales</taxon>
        <taxon>Paenibacillaceae</taxon>
        <taxon>Paenibacillus</taxon>
    </lineage>
</organism>
<dbReference type="InterPro" id="IPR050221">
    <property type="entry name" value="26S_Proteasome_ATPase"/>
</dbReference>
<dbReference type="EMBL" id="CP011114">
    <property type="protein sequence ID" value="AKG37844.1"/>
    <property type="molecule type" value="Genomic_DNA"/>
</dbReference>
<dbReference type="GO" id="GO:0005524">
    <property type="term" value="F:ATP binding"/>
    <property type="evidence" value="ECO:0007669"/>
    <property type="project" value="UniProtKB-KW"/>
</dbReference>
<dbReference type="InterPro" id="IPR003593">
    <property type="entry name" value="AAA+_ATPase"/>
</dbReference>
<evidence type="ECO:0000313" key="6">
    <source>
        <dbReference type="Proteomes" id="UP000034189"/>
    </source>
</evidence>
<proteinExistence type="inferred from homology"/>
<name>A0A0F7FGP3_PAEDU</name>